<evidence type="ECO:0000256" key="7">
    <source>
        <dbReference type="ARBA" id="ARBA00023239"/>
    </source>
</evidence>
<gene>
    <name evidence="9" type="ORF">QE399_003897</name>
</gene>
<dbReference type="SUPFAM" id="SSF143081">
    <property type="entry name" value="BB1717-like"/>
    <property type="match status" value="1"/>
</dbReference>
<dbReference type="InterPro" id="IPR003738">
    <property type="entry name" value="SRAP"/>
</dbReference>
<dbReference type="EMBL" id="JAVIZX010000001">
    <property type="protein sequence ID" value="MDR6216208.1"/>
    <property type="molecule type" value="Genomic_DNA"/>
</dbReference>
<keyword evidence="5" id="KW-0190">Covalent protein-DNA linkage</keyword>
<evidence type="ECO:0000313" key="9">
    <source>
        <dbReference type="EMBL" id="MDR6216208.1"/>
    </source>
</evidence>
<evidence type="ECO:0000313" key="10">
    <source>
        <dbReference type="Proteomes" id="UP001267710"/>
    </source>
</evidence>
<evidence type="ECO:0000256" key="8">
    <source>
        <dbReference type="RuleBase" id="RU364100"/>
    </source>
</evidence>
<keyword evidence="7" id="KW-0456">Lyase</keyword>
<dbReference type="PANTHER" id="PTHR13604:SF0">
    <property type="entry name" value="ABASIC SITE PROCESSING PROTEIN HMCES"/>
    <property type="match status" value="1"/>
</dbReference>
<keyword evidence="3" id="KW-0227">DNA damage</keyword>
<sequence length="226" mass="26002">MCNRYKPPPDIRDIELEWEITGKNPGQGGRWWDEVLFPRGQGPFIRRAHNDAGYTRELAVGTWGLIPWFAKEARLKYPTNNARSEELEAKASYKHPWARGQRCIIPAQDFDEPNWETGKNVWWRFRRADGRPWGLAGLWSIWKDPATGQEHESYTMLTINADAHPLMRRMHKPDPKLPPDRQDKRSVIPLAPEDYDQWLAGTVADAKALLRVPPVDIFNAAPAEAS</sequence>
<keyword evidence="10" id="KW-1185">Reference proteome</keyword>
<keyword evidence="2 8" id="KW-0645">Protease</keyword>
<evidence type="ECO:0000256" key="3">
    <source>
        <dbReference type="ARBA" id="ARBA00022763"/>
    </source>
</evidence>
<comment type="similarity">
    <text evidence="1 8">Belongs to the SOS response-associated peptidase family.</text>
</comment>
<evidence type="ECO:0000256" key="4">
    <source>
        <dbReference type="ARBA" id="ARBA00022801"/>
    </source>
</evidence>
<evidence type="ECO:0000256" key="1">
    <source>
        <dbReference type="ARBA" id="ARBA00008136"/>
    </source>
</evidence>
<evidence type="ECO:0000256" key="2">
    <source>
        <dbReference type="ARBA" id="ARBA00022670"/>
    </source>
</evidence>
<keyword evidence="6" id="KW-0238">DNA-binding</keyword>
<dbReference type="Pfam" id="PF02586">
    <property type="entry name" value="SRAP"/>
    <property type="match status" value="1"/>
</dbReference>
<accession>A0ABU1IIF6</accession>
<dbReference type="Proteomes" id="UP001267710">
    <property type="component" value="Unassembled WGS sequence"/>
</dbReference>
<comment type="caution">
    <text evidence="9">The sequence shown here is derived from an EMBL/GenBank/DDBJ whole genome shotgun (WGS) entry which is preliminary data.</text>
</comment>
<protein>
    <recommendedName>
        <fullName evidence="8">Abasic site processing protein</fullName>
        <ecNumber evidence="8">3.4.-.-</ecNumber>
    </recommendedName>
</protein>
<name>A0ABU1IIF6_9BURK</name>
<dbReference type="Gene3D" id="3.90.1680.10">
    <property type="entry name" value="SOS response associated peptidase-like"/>
    <property type="match status" value="1"/>
</dbReference>
<proteinExistence type="inferred from homology"/>
<dbReference type="EC" id="3.4.-.-" evidence="8"/>
<reference evidence="9 10" key="1">
    <citation type="submission" date="2023-08" db="EMBL/GenBank/DDBJ databases">
        <title>Functional and genomic diversity of the sorghum phyllosphere microbiome.</title>
        <authorList>
            <person name="Shade A."/>
        </authorList>
    </citation>
    <scope>NUCLEOTIDE SEQUENCE [LARGE SCALE GENOMIC DNA]</scope>
    <source>
        <strain evidence="9 10">SORGH_AS_0335</strain>
    </source>
</reference>
<keyword evidence="4 8" id="KW-0378">Hydrolase</keyword>
<evidence type="ECO:0000256" key="6">
    <source>
        <dbReference type="ARBA" id="ARBA00023125"/>
    </source>
</evidence>
<dbReference type="RefSeq" id="WP_405043982.1">
    <property type="nucleotide sequence ID" value="NZ_JAVIZX010000001.1"/>
</dbReference>
<dbReference type="PANTHER" id="PTHR13604">
    <property type="entry name" value="DC12-RELATED"/>
    <property type="match status" value="1"/>
</dbReference>
<organism evidence="9 10">
    <name type="scientific">Paracidovorax wautersii</name>
    <dbReference type="NCBI Taxonomy" id="1177982"/>
    <lineage>
        <taxon>Bacteria</taxon>
        <taxon>Pseudomonadati</taxon>
        <taxon>Pseudomonadota</taxon>
        <taxon>Betaproteobacteria</taxon>
        <taxon>Burkholderiales</taxon>
        <taxon>Comamonadaceae</taxon>
        <taxon>Paracidovorax</taxon>
    </lineage>
</organism>
<evidence type="ECO:0000256" key="5">
    <source>
        <dbReference type="ARBA" id="ARBA00023124"/>
    </source>
</evidence>
<dbReference type="InterPro" id="IPR036590">
    <property type="entry name" value="SRAP-like"/>
</dbReference>